<feature type="compositionally biased region" description="Basic and acidic residues" evidence="1">
    <location>
        <begin position="392"/>
        <end position="414"/>
    </location>
</feature>
<evidence type="ECO:0000256" key="1">
    <source>
        <dbReference type="SAM" id="MobiDB-lite"/>
    </source>
</evidence>
<feature type="region of interest" description="Disordered" evidence="1">
    <location>
        <begin position="392"/>
        <end position="425"/>
    </location>
</feature>
<accession>A0A2M9YHR0</accession>
<dbReference type="Pfam" id="PF00144">
    <property type="entry name" value="Beta-lactamase"/>
    <property type="match status" value="1"/>
</dbReference>
<feature type="domain" description="Beta-lactamase-related" evidence="2">
    <location>
        <begin position="94"/>
        <end position="362"/>
    </location>
</feature>
<evidence type="ECO:0000313" key="4">
    <source>
        <dbReference type="Proteomes" id="UP000231926"/>
    </source>
</evidence>
<dbReference type="SUPFAM" id="SSF56601">
    <property type="entry name" value="beta-lactamase/transpeptidase-like"/>
    <property type="match status" value="1"/>
</dbReference>
<keyword evidence="4" id="KW-1185">Reference proteome</keyword>
<dbReference type="EMBL" id="NPDR01000001">
    <property type="protein sequence ID" value="PJZ51093.1"/>
    <property type="molecule type" value="Genomic_DNA"/>
</dbReference>
<dbReference type="InterPro" id="IPR001466">
    <property type="entry name" value="Beta-lactam-related"/>
</dbReference>
<organism evidence="3 4">
    <name type="scientific">Leptospira saintgironsiae</name>
    <dbReference type="NCBI Taxonomy" id="2023183"/>
    <lineage>
        <taxon>Bacteria</taxon>
        <taxon>Pseudomonadati</taxon>
        <taxon>Spirochaetota</taxon>
        <taxon>Spirochaetia</taxon>
        <taxon>Leptospirales</taxon>
        <taxon>Leptospiraceae</taxon>
        <taxon>Leptospira</taxon>
    </lineage>
</organism>
<comment type="caution">
    <text evidence="3">The sequence shown here is derived from an EMBL/GenBank/DDBJ whole genome shotgun (WGS) entry which is preliminary data.</text>
</comment>
<dbReference type="InterPro" id="IPR050789">
    <property type="entry name" value="Diverse_Enzym_Activities"/>
</dbReference>
<dbReference type="PANTHER" id="PTHR43283:SF7">
    <property type="entry name" value="BETA-LACTAMASE-RELATED DOMAIN-CONTAINING PROTEIN"/>
    <property type="match status" value="1"/>
</dbReference>
<protein>
    <submittedName>
        <fullName evidence="3">Penicillin-binding protein</fullName>
    </submittedName>
</protein>
<dbReference type="InterPro" id="IPR012338">
    <property type="entry name" value="Beta-lactam/transpept-like"/>
</dbReference>
<name>A0A2M9YHR0_9LEPT</name>
<dbReference type="OrthoDB" id="9773047at2"/>
<evidence type="ECO:0000313" key="3">
    <source>
        <dbReference type="EMBL" id="PJZ51093.1"/>
    </source>
</evidence>
<gene>
    <name evidence="3" type="ORF">CH362_04880</name>
</gene>
<dbReference type="AlphaFoldDB" id="A0A2M9YHR0"/>
<dbReference type="PANTHER" id="PTHR43283">
    <property type="entry name" value="BETA-LACTAMASE-RELATED"/>
    <property type="match status" value="1"/>
</dbReference>
<dbReference type="Proteomes" id="UP000231926">
    <property type="component" value="Unassembled WGS sequence"/>
</dbReference>
<sequence>MDWRVFLVSSFFTSSSVKRFILFSLVILFISNCSALDWGWVRLPSGLAWEQNETLDRNPVEGFRVEFPEELGLDSRPLVEFSKKLRKEKTEVRSLLILKEGNLVFERYAGGISRDHNHNMYSVTKSVVSMLLGICYTNDCGVDLEDSLSSAESSLPGLLPSELKGKESIRLKDALRMSSGMGWDSFPKKEDIRTDADPLAIAWIPAVSSAPGTKFEYSNGDTQLVAGYLEAKTGKTLYEYSKNTAFAWLGFKGEEWNTSKSGRQTAGFGLRLRPIDMAKLGQLYLDGGKWHGRQVLKPEWIAMTLEPGVEKRYGLQFWIHEFEGKPSFMANGKGGQFIYVIPHRKIVLVMTSAIWDKAPDLVLTSALDAIKASLISTDKIPSPDREEALLRELRTSSRTSLDPKLKEGADETRIAAEPGMKQNHP</sequence>
<proteinExistence type="predicted"/>
<reference evidence="3 4" key="1">
    <citation type="submission" date="2017-07" db="EMBL/GenBank/DDBJ databases">
        <title>Leptospira spp. isolated from tropical soils.</title>
        <authorList>
            <person name="Thibeaux R."/>
            <person name="Iraola G."/>
            <person name="Ferres I."/>
            <person name="Bierque E."/>
            <person name="Girault D."/>
            <person name="Soupe-Gilbert M.-E."/>
            <person name="Picardeau M."/>
            <person name="Goarant C."/>
        </authorList>
    </citation>
    <scope>NUCLEOTIDE SEQUENCE [LARGE SCALE GENOMIC DNA]</scope>
    <source>
        <strain evidence="3 4">FH4-C-A2</strain>
    </source>
</reference>
<dbReference type="Gene3D" id="3.40.710.10">
    <property type="entry name" value="DD-peptidase/beta-lactamase superfamily"/>
    <property type="match status" value="1"/>
</dbReference>
<evidence type="ECO:0000259" key="2">
    <source>
        <dbReference type="Pfam" id="PF00144"/>
    </source>
</evidence>